<organism evidence="2 3">
    <name type="scientific">Elaeis guineensis var. tenera</name>
    <name type="common">Oil palm</name>
    <dbReference type="NCBI Taxonomy" id="51953"/>
    <lineage>
        <taxon>Eukaryota</taxon>
        <taxon>Viridiplantae</taxon>
        <taxon>Streptophyta</taxon>
        <taxon>Embryophyta</taxon>
        <taxon>Tracheophyta</taxon>
        <taxon>Spermatophyta</taxon>
        <taxon>Magnoliopsida</taxon>
        <taxon>Liliopsida</taxon>
        <taxon>Arecaceae</taxon>
        <taxon>Arecoideae</taxon>
        <taxon>Cocoseae</taxon>
        <taxon>Elaeidinae</taxon>
        <taxon>Elaeis</taxon>
    </lineage>
</organism>
<dbReference type="InterPro" id="IPR052370">
    <property type="entry name" value="Meta-cleavage_hydrolase"/>
</dbReference>
<dbReference type="Proteomes" id="UP000504607">
    <property type="component" value="Chromosome 7"/>
</dbReference>
<dbReference type="PANTHER" id="PTHR43139">
    <property type="entry name" value="SI:DKEY-122A22.2"/>
    <property type="match status" value="1"/>
</dbReference>
<dbReference type="GO" id="GO:0003824">
    <property type="term" value="F:catalytic activity"/>
    <property type="evidence" value="ECO:0007669"/>
    <property type="project" value="InterPro"/>
</dbReference>
<dbReference type="SUPFAM" id="SSF53474">
    <property type="entry name" value="alpha/beta-Hydrolases"/>
    <property type="match status" value="1"/>
</dbReference>
<dbReference type="InterPro" id="IPR029058">
    <property type="entry name" value="AB_hydrolase_fold"/>
</dbReference>
<evidence type="ECO:0000313" key="3">
    <source>
        <dbReference type="RefSeq" id="XP_029121478.1"/>
    </source>
</evidence>
<sequence length="399" mass="44948">MKWNSPLIPLAHWPPPPAHPGSDRAHRIRDPISRGAAGEMTRCVSFTAFRDRCYDHTFYAAGLRPTNTVLGDGATVHFWAPRSPNPARPPLLLIHGFGANAKWQWAGYLRPLLRSGFDLYVPDLLFFGGSEAPGPDRSETYQARCLAAAMEVAGVRRFGVVGVSYGGFVAYRMAAMFPEAVERAVLICAGVCIEERDLAAGLFVVNNPDDAASILLPQRPDKLRQLVRLSFCNPPRIMPSCCFRDYIQVMCTDYVTEKTELINTLIKDRKLSDLPKIMQPTLIIWGEQDKIFPLELGHRLQRHLQENSQLVVIKNAGHAVNLEKSKELCEHIQAFFLSFSPYSHKDQMSYGTRWKVIVRFAGLSMRRLASKLPLLLQKKTWINQANMSLPRTSRSNIYA</sequence>
<dbReference type="AlphaFoldDB" id="A0A8N4EYQ5"/>
<dbReference type="InterPro" id="IPR000639">
    <property type="entry name" value="Epox_hydrolase-like"/>
</dbReference>
<dbReference type="InterPro" id="IPR000073">
    <property type="entry name" value="AB_hydrolase_1"/>
</dbReference>
<dbReference type="Gene3D" id="3.40.50.1820">
    <property type="entry name" value="alpha/beta hydrolase"/>
    <property type="match status" value="1"/>
</dbReference>
<dbReference type="Pfam" id="PF12697">
    <property type="entry name" value="Abhydrolase_6"/>
    <property type="match status" value="1"/>
</dbReference>
<accession>A0A8N4EYQ5</accession>
<evidence type="ECO:0000313" key="2">
    <source>
        <dbReference type="Proteomes" id="UP000504607"/>
    </source>
</evidence>
<name>A0A8N4EYQ5_ELAGV</name>
<reference evidence="3" key="1">
    <citation type="submission" date="2025-08" db="UniProtKB">
        <authorList>
            <consortium name="RefSeq"/>
        </authorList>
    </citation>
    <scope>IDENTIFICATION</scope>
</reference>
<dbReference type="PRINTS" id="PR00412">
    <property type="entry name" value="EPOXHYDRLASE"/>
</dbReference>
<dbReference type="PANTHER" id="PTHR43139:SF59">
    <property type="entry name" value="ALPHA_BETA-HYDROLASES SUPERFAMILY PROTEIN"/>
    <property type="match status" value="1"/>
</dbReference>
<protein>
    <submittedName>
        <fullName evidence="3">Uncharacterized protein LOC105048633 isoform X1</fullName>
    </submittedName>
</protein>
<dbReference type="OrthoDB" id="6431331at2759"/>
<gene>
    <name evidence="3" type="primary">LOC105048633</name>
</gene>
<evidence type="ECO:0000259" key="1">
    <source>
        <dbReference type="Pfam" id="PF12697"/>
    </source>
</evidence>
<dbReference type="RefSeq" id="XP_029121478.1">
    <property type="nucleotide sequence ID" value="XM_029265645.1"/>
</dbReference>
<proteinExistence type="predicted"/>
<keyword evidence="2" id="KW-1185">Reference proteome</keyword>
<dbReference type="PRINTS" id="PR00111">
    <property type="entry name" value="ABHYDROLASE"/>
</dbReference>
<feature type="domain" description="AB hydrolase-1" evidence="1">
    <location>
        <begin position="91"/>
        <end position="328"/>
    </location>
</feature>